<comment type="caution">
    <text evidence="1">The sequence shown here is derived from an EMBL/GenBank/DDBJ whole genome shotgun (WGS) entry which is preliminary data.</text>
</comment>
<sequence length="89" mass="10285">MMYICPTIGEDHEKDFLVTGSLDDFKIIVFSDLDEYEKGFEYLELVDYQPTEVSDELFSELAKNDDAFSGLILDIHSKNKIITKEELLI</sequence>
<evidence type="ECO:0000313" key="2">
    <source>
        <dbReference type="Proteomes" id="UP000783037"/>
    </source>
</evidence>
<protein>
    <submittedName>
        <fullName evidence="1">Uncharacterized protein</fullName>
    </submittedName>
</protein>
<organism evidence="1 2">
    <name type="scientific">Methanobrevibacter thaueri</name>
    <dbReference type="NCBI Taxonomy" id="190975"/>
    <lineage>
        <taxon>Archaea</taxon>
        <taxon>Methanobacteriati</taxon>
        <taxon>Methanobacteriota</taxon>
        <taxon>Methanomada group</taxon>
        <taxon>Methanobacteria</taxon>
        <taxon>Methanobacteriales</taxon>
        <taxon>Methanobacteriaceae</taxon>
        <taxon>Methanobrevibacter</taxon>
    </lineage>
</organism>
<reference evidence="1" key="1">
    <citation type="submission" date="2019-04" db="EMBL/GenBank/DDBJ databases">
        <title>Evolution of Biomass-Degrading Anaerobic Consortia Revealed by Metagenomics.</title>
        <authorList>
            <person name="Peng X."/>
        </authorList>
    </citation>
    <scope>NUCLEOTIDE SEQUENCE</scope>
    <source>
        <strain evidence="1">SIG18</strain>
    </source>
</reference>
<proteinExistence type="predicted"/>
<dbReference type="Proteomes" id="UP000783037">
    <property type="component" value="Unassembled WGS sequence"/>
</dbReference>
<evidence type="ECO:0000313" key="1">
    <source>
        <dbReference type="EMBL" id="MBE6501904.1"/>
    </source>
</evidence>
<accession>A0A8T3VF55</accession>
<gene>
    <name evidence="1" type="ORF">E7Z79_05625</name>
</gene>
<name>A0A8T3VF55_9EURY</name>
<dbReference type="AlphaFoldDB" id="A0A8T3VF55"/>
<dbReference type="EMBL" id="SUTK01000021">
    <property type="protein sequence ID" value="MBE6501904.1"/>
    <property type="molecule type" value="Genomic_DNA"/>
</dbReference>